<feature type="compositionally biased region" description="Low complexity" evidence="1">
    <location>
        <begin position="85"/>
        <end position="96"/>
    </location>
</feature>
<protein>
    <submittedName>
        <fullName evidence="2">Uncharacterized protein</fullName>
    </submittedName>
</protein>
<evidence type="ECO:0000313" key="3">
    <source>
        <dbReference type="EMBL" id="BBF89975.1"/>
    </source>
</evidence>
<feature type="region of interest" description="Disordered" evidence="1">
    <location>
        <begin position="53"/>
        <end position="96"/>
    </location>
</feature>
<gene>
    <name evidence="2" type="primary">ORUFIa0009G14.28</name>
    <name evidence="3" type="synonym">ORUFIa0022A17.2</name>
</gene>
<evidence type="ECO:0000313" key="2">
    <source>
        <dbReference type="EMBL" id="BBF89973.1"/>
    </source>
</evidence>
<sequence>MPVRCNRRGRLSCTKQVLGVCLSSDSQILSLVAGVAIIGNGTVWAHVKHPNSKPEVEQFSHHHQCALSPSPKSESGGAGSGTGTTGVPDTGGKLRG</sequence>
<organism evidence="2">
    <name type="scientific">Oryza rufipogon</name>
    <name type="common">Brownbeard rice</name>
    <name type="synonym">Asian wild rice</name>
    <dbReference type="NCBI Taxonomy" id="4529"/>
    <lineage>
        <taxon>Eukaryota</taxon>
        <taxon>Viridiplantae</taxon>
        <taxon>Streptophyta</taxon>
        <taxon>Embryophyta</taxon>
        <taxon>Tracheophyta</taxon>
        <taxon>Spermatophyta</taxon>
        <taxon>Magnoliopsida</taxon>
        <taxon>Liliopsida</taxon>
        <taxon>Poales</taxon>
        <taxon>Poaceae</taxon>
        <taxon>BOP clade</taxon>
        <taxon>Oryzoideae</taxon>
        <taxon>Oryzeae</taxon>
        <taxon>Oryzinae</taxon>
        <taxon>Oryza</taxon>
    </lineage>
</organism>
<name>A0A679BBA3_ORYRU</name>
<proteinExistence type="predicted"/>
<dbReference type="AlphaFoldDB" id="A0A679BBA3"/>
<reference evidence="3" key="2">
    <citation type="submission" date="2018-08" db="EMBL/GenBank/DDBJ databases">
        <title>Oryza rufipogon genomic DNA, chromosome 11, BAC clone:ORUFIa0022A17.</title>
        <authorList>
            <person name="Wu J."/>
            <person name="Kanamori H."/>
        </authorList>
    </citation>
    <scope>NUCLEOTIDE SEQUENCE</scope>
    <source>
        <strain evidence="3">W1943</strain>
    </source>
</reference>
<dbReference type="EMBL" id="AP018879">
    <property type="protein sequence ID" value="BBF89973.1"/>
    <property type="molecule type" value="Genomic_DNA"/>
</dbReference>
<dbReference type="EMBL" id="AP018880">
    <property type="protein sequence ID" value="BBF89975.1"/>
    <property type="molecule type" value="Genomic_DNA"/>
</dbReference>
<accession>A0A679BBA3</accession>
<reference evidence="2" key="1">
    <citation type="submission" date="2018-08" db="EMBL/GenBank/DDBJ databases">
        <title>Oryza rufipogon genomic DNA, chromosome 11, BAC clone:ORUFIa0009G14.</title>
        <authorList>
            <person name="Wu J."/>
            <person name="Kanamori H."/>
        </authorList>
    </citation>
    <scope>NUCLEOTIDE SEQUENCE</scope>
    <source>
        <strain evidence="2">W1943</strain>
    </source>
</reference>
<evidence type="ECO:0000256" key="1">
    <source>
        <dbReference type="SAM" id="MobiDB-lite"/>
    </source>
</evidence>